<proteinExistence type="predicted"/>
<name>A0A0S2TGP8_9GAMM</name>
<protein>
    <recommendedName>
        <fullName evidence="3">DUF4124 domain-containing protein</fullName>
    </recommendedName>
</protein>
<evidence type="ECO:0000256" key="1">
    <source>
        <dbReference type="SAM" id="MobiDB-lite"/>
    </source>
</evidence>
<feature type="compositionally biased region" description="Basic and acidic residues" evidence="1">
    <location>
        <begin position="107"/>
        <end position="123"/>
    </location>
</feature>
<feature type="chain" id="PRO_5006604973" description="DUF4124 domain-containing protein" evidence="2">
    <location>
        <begin position="23"/>
        <end position="164"/>
    </location>
</feature>
<dbReference type="AlphaFoldDB" id="A0A0S2TGP8"/>
<organism evidence="4 5">
    <name type="scientific">Candidatus Tenderia electrophaga</name>
    <dbReference type="NCBI Taxonomy" id="1748243"/>
    <lineage>
        <taxon>Bacteria</taxon>
        <taxon>Pseudomonadati</taxon>
        <taxon>Pseudomonadota</taxon>
        <taxon>Gammaproteobacteria</taxon>
        <taxon>Candidatus Tenderiales</taxon>
        <taxon>Candidatus Tenderiaceae</taxon>
        <taxon>Candidatus Tenderia</taxon>
    </lineage>
</organism>
<keyword evidence="5" id="KW-1185">Reference proteome</keyword>
<sequence length="164" mass="18865">MIPVPKLMLLSLAVLCCAQAVAAEKVYKWRNEEGTVIFSDTPPPGREVEEINLPELSGTTLETPPQERRQLLRKSDQIGEAIELRQETRQALQQELEQTREKLEQARRALEQGKEPKPDERRGLVGGGTRLLPSYFNRIERQKQEIQRLEQRIAELEQQLGSLR</sequence>
<dbReference type="Pfam" id="PF13511">
    <property type="entry name" value="DUF4124"/>
    <property type="match status" value="1"/>
</dbReference>
<accession>A0A0S2TGP8</accession>
<evidence type="ECO:0000259" key="3">
    <source>
        <dbReference type="Pfam" id="PF13511"/>
    </source>
</evidence>
<feature type="signal peptide" evidence="2">
    <location>
        <begin position="1"/>
        <end position="22"/>
    </location>
</feature>
<feature type="region of interest" description="Disordered" evidence="1">
    <location>
        <begin position="107"/>
        <end position="129"/>
    </location>
</feature>
<dbReference type="EMBL" id="CP013099">
    <property type="protein sequence ID" value="ALP54320.1"/>
    <property type="molecule type" value="Genomic_DNA"/>
</dbReference>
<feature type="domain" description="DUF4124" evidence="3">
    <location>
        <begin position="14"/>
        <end position="57"/>
    </location>
</feature>
<evidence type="ECO:0000313" key="5">
    <source>
        <dbReference type="Proteomes" id="UP000055136"/>
    </source>
</evidence>
<keyword evidence="2" id="KW-0732">Signal</keyword>
<dbReference type="InterPro" id="IPR025392">
    <property type="entry name" value="DUF4124"/>
</dbReference>
<gene>
    <name evidence="4" type="ORF">Tel_14855</name>
</gene>
<evidence type="ECO:0000256" key="2">
    <source>
        <dbReference type="SAM" id="SignalP"/>
    </source>
</evidence>
<reference evidence="4" key="1">
    <citation type="submission" date="2015-10" db="EMBL/GenBank/DDBJ databases">
        <title>Description of Candidatus Tenderia electrophaga gen. nov, sp. nov., an Uncultivated Electroautotroph from a Biocathode Enrichment.</title>
        <authorList>
            <person name="Eddie B.J."/>
            <person name="Malanoski A.P."/>
            <person name="Wang Z."/>
            <person name="Hall R.J."/>
            <person name="Oh S.D."/>
            <person name="Heiner C."/>
            <person name="Lin B."/>
            <person name="Strycharz-Glaven S.M."/>
        </authorList>
    </citation>
    <scope>NUCLEOTIDE SEQUENCE [LARGE SCALE GENOMIC DNA]</scope>
    <source>
        <strain evidence="4">NRL1</strain>
    </source>
</reference>
<dbReference type="KEGG" id="tee:Tel_14855"/>
<evidence type="ECO:0000313" key="4">
    <source>
        <dbReference type="EMBL" id="ALP54320.1"/>
    </source>
</evidence>
<dbReference type="Proteomes" id="UP000055136">
    <property type="component" value="Chromosome"/>
</dbReference>